<organism evidence="1 2">
    <name type="scientific">Novosphingobium barchaimii LL02</name>
    <dbReference type="NCBI Taxonomy" id="1114963"/>
    <lineage>
        <taxon>Bacteria</taxon>
        <taxon>Pseudomonadati</taxon>
        <taxon>Pseudomonadota</taxon>
        <taxon>Alphaproteobacteria</taxon>
        <taxon>Sphingomonadales</taxon>
        <taxon>Sphingomonadaceae</taxon>
        <taxon>Novosphingobium</taxon>
    </lineage>
</organism>
<dbReference type="AlphaFoldDB" id="A0A0J8AQ55"/>
<reference evidence="1 2" key="1">
    <citation type="journal article" date="2015" name="G3 (Bethesda)">
        <title>Insights into Ongoing Evolution of the Hexachlorocyclohexane Catabolic Pathway from Comparative Genomics of Ten Sphingomonadaceae Strains.</title>
        <authorList>
            <person name="Pearce S.L."/>
            <person name="Oakeshott J.G."/>
            <person name="Pandey G."/>
        </authorList>
    </citation>
    <scope>NUCLEOTIDE SEQUENCE [LARGE SCALE GENOMIC DNA]</scope>
    <source>
        <strain evidence="1 2">LL02</strain>
    </source>
</reference>
<dbReference type="OrthoDB" id="7357255at2"/>
<gene>
    <name evidence="1" type="ORF">V474_16625</name>
</gene>
<proteinExistence type="predicted"/>
<dbReference type="PATRIC" id="fig|1114963.3.peg.2159"/>
<accession>A0A0J8AQ55</accession>
<dbReference type="RefSeq" id="WP_059151391.1">
    <property type="nucleotide sequence ID" value="NZ_KQ130453.1"/>
</dbReference>
<evidence type="ECO:0000313" key="2">
    <source>
        <dbReference type="Proteomes" id="UP000052268"/>
    </source>
</evidence>
<evidence type="ECO:0000313" key="1">
    <source>
        <dbReference type="EMBL" id="KMS56540.1"/>
    </source>
</evidence>
<dbReference type="Proteomes" id="UP000052268">
    <property type="component" value="Unassembled WGS sequence"/>
</dbReference>
<comment type="caution">
    <text evidence="1">The sequence shown here is derived from an EMBL/GenBank/DDBJ whole genome shotgun (WGS) entry which is preliminary data.</text>
</comment>
<name>A0A0J8AQ55_9SPHN</name>
<keyword evidence="2" id="KW-1185">Reference proteome</keyword>
<sequence>MAERMNLDRKARSKGSQPVVFESETVDALAGLVLALLGEVVVLKDRLDANERLLKAADLHGPADIDTFAPDDEARAHRAAYRQGIYDRVLGSARDKLMPEALADQHDYEGVLDAVTRD</sequence>
<protein>
    <submittedName>
        <fullName evidence="1">Uncharacterized protein</fullName>
    </submittedName>
</protein>
<dbReference type="EMBL" id="JACU01000004">
    <property type="protein sequence ID" value="KMS56540.1"/>
    <property type="molecule type" value="Genomic_DNA"/>
</dbReference>